<evidence type="ECO:0000256" key="1">
    <source>
        <dbReference type="ARBA" id="ARBA00006484"/>
    </source>
</evidence>
<dbReference type="Gene3D" id="3.40.50.720">
    <property type="entry name" value="NAD(P)-binding Rossmann-like Domain"/>
    <property type="match status" value="1"/>
</dbReference>
<dbReference type="GO" id="GO:0016491">
    <property type="term" value="F:oxidoreductase activity"/>
    <property type="evidence" value="ECO:0007669"/>
    <property type="project" value="UniProtKB-KW"/>
</dbReference>
<comment type="similarity">
    <text evidence="1 3">Belongs to the short-chain dehydrogenases/reductases (SDR) family.</text>
</comment>
<dbReference type="FunFam" id="3.40.50.720:FF:000084">
    <property type="entry name" value="Short-chain dehydrogenase reductase"/>
    <property type="match status" value="1"/>
</dbReference>
<dbReference type="PANTHER" id="PTHR43115">
    <property type="entry name" value="DEHYDROGENASE/REDUCTASE SDR FAMILY MEMBER 11"/>
    <property type="match status" value="1"/>
</dbReference>
<dbReference type="InterPro" id="IPR020904">
    <property type="entry name" value="Sc_DH/Rdtase_CS"/>
</dbReference>
<dbReference type="SUPFAM" id="SSF51735">
    <property type="entry name" value="NAD(P)-binding Rossmann-fold domains"/>
    <property type="match status" value="1"/>
</dbReference>
<organism evidence="4">
    <name type="scientific">Roseihalotalea indica</name>
    <dbReference type="NCBI Taxonomy" id="2867963"/>
    <lineage>
        <taxon>Bacteria</taxon>
        <taxon>Pseudomonadati</taxon>
        <taxon>Bacteroidota</taxon>
        <taxon>Cytophagia</taxon>
        <taxon>Cytophagales</taxon>
        <taxon>Catalimonadaceae</taxon>
        <taxon>Roseihalotalea</taxon>
    </lineage>
</organism>
<evidence type="ECO:0000256" key="2">
    <source>
        <dbReference type="ARBA" id="ARBA00023002"/>
    </source>
</evidence>
<dbReference type="PROSITE" id="PS00061">
    <property type="entry name" value="ADH_SHORT"/>
    <property type="match status" value="1"/>
</dbReference>
<keyword evidence="2" id="KW-0560">Oxidoreductase</keyword>
<dbReference type="PRINTS" id="PR00080">
    <property type="entry name" value="SDRFAMILY"/>
</dbReference>
<evidence type="ECO:0000256" key="3">
    <source>
        <dbReference type="RuleBase" id="RU000363"/>
    </source>
</evidence>
<dbReference type="InterPro" id="IPR036291">
    <property type="entry name" value="NAD(P)-bd_dom_sf"/>
</dbReference>
<dbReference type="PRINTS" id="PR00081">
    <property type="entry name" value="GDHRDH"/>
</dbReference>
<evidence type="ECO:0000313" key="4">
    <source>
        <dbReference type="EMBL" id="WKN36357.1"/>
    </source>
</evidence>
<accession>A0AA49JIQ9</accession>
<dbReference type="CDD" id="cd05233">
    <property type="entry name" value="SDR_c"/>
    <property type="match status" value="1"/>
</dbReference>
<protein>
    <submittedName>
        <fullName evidence="4">SDR family NAD(P)-dependent oxidoreductase</fullName>
    </submittedName>
</protein>
<proteinExistence type="inferred from homology"/>
<dbReference type="Pfam" id="PF00106">
    <property type="entry name" value="adh_short"/>
    <property type="match status" value="1"/>
</dbReference>
<dbReference type="AlphaFoldDB" id="A0AA49JIQ9"/>
<dbReference type="InterPro" id="IPR002347">
    <property type="entry name" value="SDR_fam"/>
</dbReference>
<sequence>MNITDKTAIVTGASKGIGFAISKALLQEDMTVAGWSRSAPDIQHKNFHHFEVDLTKEASVAEAFQMMTQQLGSTTHVLINNAGIGYRGSTEEMESTTWRQLFDLNVHGLFYVTQRVIPLMKQQQEGHIINISSGAGTNGIAGMAAYCGTKHAVRGISHSLHLELRYEGIKVTCLAPGSVDTHFSQSAGSSSSKKNKMRPEDIAHSVVHALKAHPNYHYVDMEVRPLQP</sequence>
<reference evidence="4" key="1">
    <citation type="journal article" date="2023" name="Comput. Struct. Biotechnol. J.">
        <title>Discovery of a novel marine Bacteroidetes with a rich repertoire of carbohydrate-active enzymes.</title>
        <authorList>
            <person name="Chen B."/>
            <person name="Liu G."/>
            <person name="Chen Q."/>
            <person name="Wang H."/>
            <person name="Liu L."/>
            <person name="Tang K."/>
        </authorList>
    </citation>
    <scope>NUCLEOTIDE SEQUENCE</scope>
    <source>
        <strain evidence="4">TK19036</strain>
    </source>
</reference>
<dbReference type="PANTHER" id="PTHR43115:SF4">
    <property type="entry name" value="DEHYDROGENASE_REDUCTASE SDR FAMILY MEMBER 11"/>
    <property type="match status" value="1"/>
</dbReference>
<name>A0AA49JIQ9_9BACT</name>
<dbReference type="EMBL" id="CP120682">
    <property type="protein sequence ID" value="WKN36357.1"/>
    <property type="molecule type" value="Genomic_DNA"/>
</dbReference>
<reference evidence="4" key="2">
    <citation type="journal article" date="2024" name="Antonie Van Leeuwenhoek">
        <title>Roseihalotalea indica gen. nov., sp. nov., a halophilic Bacteroidetes from mesopelagic Southwest Indian Ocean with higher carbohydrate metabolic potential.</title>
        <authorList>
            <person name="Chen B."/>
            <person name="Zhang M."/>
            <person name="Lin D."/>
            <person name="Ye J."/>
            <person name="Tang K."/>
        </authorList>
    </citation>
    <scope>NUCLEOTIDE SEQUENCE</scope>
    <source>
        <strain evidence="4">TK19036</strain>
    </source>
</reference>
<gene>
    <name evidence="4" type="ORF">K4G66_28770</name>
</gene>